<dbReference type="Pfam" id="PF13456">
    <property type="entry name" value="RVT_3"/>
    <property type="match status" value="1"/>
</dbReference>
<dbReference type="EMBL" id="JAIQCV010000006">
    <property type="protein sequence ID" value="KAH1089304.1"/>
    <property type="molecule type" value="Genomic_DNA"/>
</dbReference>
<dbReference type="AlphaFoldDB" id="A0A9D4A4B0"/>
<proteinExistence type="predicted"/>
<evidence type="ECO:0000313" key="3">
    <source>
        <dbReference type="Proteomes" id="UP000828251"/>
    </source>
</evidence>
<evidence type="ECO:0000259" key="1">
    <source>
        <dbReference type="Pfam" id="PF13456"/>
    </source>
</evidence>
<comment type="caution">
    <text evidence="2">The sequence shown here is derived from an EMBL/GenBank/DDBJ whole genome shotgun (WGS) entry which is preliminary data.</text>
</comment>
<organism evidence="2 3">
    <name type="scientific">Gossypium stocksii</name>
    <dbReference type="NCBI Taxonomy" id="47602"/>
    <lineage>
        <taxon>Eukaryota</taxon>
        <taxon>Viridiplantae</taxon>
        <taxon>Streptophyta</taxon>
        <taxon>Embryophyta</taxon>
        <taxon>Tracheophyta</taxon>
        <taxon>Spermatophyta</taxon>
        <taxon>Magnoliopsida</taxon>
        <taxon>eudicotyledons</taxon>
        <taxon>Gunneridae</taxon>
        <taxon>Pentapetalae</taxon>
        <taxon>rosids</taxon>
        <taxon>malvids</taxon>
        <taxon>Malvales</taxon>
        <taxon>Malvaceae</taxon>
        <taxon>Malvoideae</taxon>
        <taxon>Gossypium</taxon>
    </lineage>
</organism>
<protein>
    <recommendedName>
        <fullName evidence="1">RNase H type-1 domain-containing protein</fullName>
    </recommendedName>
</protein>
<dbReference type="OrthoDB" id="995593at2759"/>
<sequence>MGYKRFMGECSVFDAELWGIIDKLDLIQDRQYVEVMIQVDSLETVKAIQNPSSTASNSTLIRRIHQLLAINVISSFHARAYG</sequence>
<accession>A0A9D4A4B0</accession>
<dbReference type="Proteomes" id="UP000828251">
    <property type="component" value="Unassembled WGS sequence"/>
</dbReference>
<evidence type="ECO:0000313" key="2">
    <source>
        <dbReference type="EMBL" id="KAH1089304.1"/>
    </source>
</evidence>
<keyword evidence="3" id="KW-1185">Reference proteome</keyword>
<gene>
    <name evidence="2" type="ORF">J1N35_016561</name>
</gene>
<feature type="domain" description="RNase H type-1" evidence="1">
    <location>
        <begin position="6"/>
        <end position="68"/>
    </location>
</feature>
<reference evidence="2 3" key="1">
    <citation type="journal article" date="2021" name="Plant Biotechnol. J.">
        <title>Multi-omics assisted identification of the key and species-specific regulatory components of drought-tolerant mechanisms in Gossypium stocksii.</title>
        <authorList>
            <person name="Yu D."/>
            <person name="Ke L."/>
            <person name="Zhang D."/>
            <person name="Wu Y."/>
            <person name="Sun Y."/>
            <person name="Mei J."/>
            <person name="Sun J."/>
            <person name="Sun Y."/>
        </authorList>
    </citation>
    <scope>NUCLEOTIDE SEQUENCE [LARGE SCALE GENOMIC DNA]</scope>
    <source>
        <strain evidence="3">cv. E1</strain>
        <tissue evidence="2">Leaf</tissue>
    </source>
</reference>
<dbReference type="Gene3D" id="3.30.420.10">
    <property type="entry name" value="Ribonuclease H-like superfamily/Ribonuclease H"/>
    <property type="match status" value="1"/>
</dbReference>
<dbReference type="InterPro" id="IPR002156">
    <property type="entry name" value="RNaseH_domain"/>
</dbReference>
<dbReference type="InterPro" id="IPR036397">
    <property type="entry name" value="RNaseH_sf"/>
</dbReference>
<dbReference type="GO" id="GO:0004523">
    <property type="term" value="F:RNA-DNA hybrid ribonuclease activity"/>
    <property type="evidence" value="ECO:0007669"/>
    <property type="project" value="InterPro"/>
</dbReference>
<name>A0A9D4A4B0_9ROSI</name>
<dbReference type="GO" id="GO:0003676">
    <property type="term" value="F:nucleic acid binding"/>
    <property type="evidence" value="ECO:0007669"/>
    <property type="project" value="InterPro"/>
</dbReference>